<dbReference type="Proteomes" id="UP001497482">
    <property type="component" value="Chromosome 12"/>
</dbReference>
<organism evidence="1 2">
    <name type="scientific">Knipowitschia caucasica</name>
    <name type="common">Caucasian dwarf goby</name>
    <name type="synonym">Pomatoschistus caucasicus</name>
    <dbReference type="NCBI Taxonomy" id="637954"/>
    <lineage>
        <taxon>Eukaryota</taxon>
        <taxon>Metazoa</taxon>
        <taxon>Chordata</taxon>
        <taxon>Craniata</taxon>
        <taxon>Vertebrata</taxon>
        <taxon>Euteleostomi</taxon>
        <taxon>Actinopterygii</taxon>
        <taxon>Neopterygii</taxon>
        <taxon>Teleostei</taxon>
        <taxon>Neoteleostei</taxon>
        <taxon>Acanthomorphata</taxon>
        <taxon>Gobiaria</taxon>
        <taxon>Gobiiformes</taxon>
        <taxon>Gobioidei</taxon>
        <taxon>Gobiidae</taxon>
        <taxon>Gobiinae</taxon>
        <taxon>Knipowitschia</taxon>
    </lineage>
</organism>
<gene>
    <name evidence="1" type="ORF">KC01_LOCUS7456</name>
</gene>
<accession>A0AAV2JHC0</accession>
<reference evidence="1 2" key="1">
    <citation type="submission" date="2024-04" db="EMBL/GenBank/DDBJ databases">
        <authorList>
            <person name="Waldvogel A.-M."/>
            <person name="Schoenle A."/>
        </authorList>
    </citation>
    <scope>NUCLEOTIDE SEQUENCE [LARGE SCALE GENOMIC DNA]</scope>
</reference>
<dbReference type="EMBL" id="OZ035834">
    <property type="protein sequence ID" value="CAL1575995.1"/>
    <property type="molecule type" value="Genomic_DNA"/>
</dbReference>
<sequence>MLAPYGPHPLLTAPSRAPSIIRPAASLVIISAPERTSPIGGKGAGEIGLGKKSVVGRWYVANNAMLSGVLPPQGGTGDGTVCRREGGMRLMRLTEEITAVRSVCRVREPGEHPRATARQPL</sequence>
<evidence type="ECO:0000313" key="1">
    <source>
        <dbReference type="EMBL" id="CAL1575995.1"/>
    </source>
</evidence>
<proteinExistence type="predicted"/>
<evidence type="ECO:0000313" key="2">
    <source>
        <dbReference type="Proteomes" id="UP001497482"/>
    </source>
</evidence>
<keyword evidence="2" id="KW-1185">Reference proteome</keyword>
<protein>
    <submittedName>
        <fullName evidence="1">Uncharacterized protein</fullName>
    </submittedName>
</protein>
<dbReference type="AlphaFoldDB" id="A0AAV2JHC0"/>
<name>A0AAV2JHC0_KNICA</name>